<accession>I4ERS3</accession>
<dbReference type="EMBL" id="FO203431">
    <property type="protein sequence ID" value="CCH86086.1"/>
    <property type="molecule type" value="Genomic_DNA"/>
</dbReference>
<dbReference type="InterPro" id="IPR036388">
    <property type="entry name" value="WH-like_DNA-bd_sf"/>
</dbReference>
<dbReference type="KEGG" id="mmar:MODMU_0629"/>
<dbReference type="OrthoDB" id="4952043at2"/>
<dbReference type="eggNOG" id="COG1846">
    <property type="taxonomic scope" value="Bacteria"/>
</dbReference>
<proteinExistence type="predicted"/>
<dbReference type="STRING" id="477641.MODMU_0629"/>
<dbReference type="InterPro" id="IPR011991">
    <property type="entry name" value="ArsR-like_HTH"/>
</dbReference>
<dbReference type="Pfam" id="PF13601">
    <property type="entry name" value="HTH_34"/>
    <property type="match status" value="1"/>
</dbReference>
<organism evidence="2 3">
    <name type="scientific">Modestobacter italicus (strain DSM 44449 / CECT 9708 / BC 501)</name>
    <dbReference type="NCBI Taxonomy" id="2732864"/>
    <lineage>
        <taxon>Bacteria</taxon>
        <taxon>Bacillati</taxon>
        <taxon>Actinomycetota</taxon>
        <taxon>Actinomycetes</taxon>
        <taxon>Geodermatophilales</taxon>
        <taxon>Geodermatophilaceae</taxon>
        <taxon>Modestobacter</taxon>
    </lineage>
</organism>
<evidence type="ECO:0000313" key="2">
    <source>
        <dbReference type="EMBL" id="CCH86086.1"/>
    </source>
</evidence>
<dbReference type="HOGENOM" id="CLU_142189_0_0_11"/>
<dbReference type="AlphaFoldDB" id="I4ERS3"/>
<sequence>MSAVVPRFDAVIHPSPRLQICGLLAAVDTMEFSAVRDAVGVSDSVLSKHVKQLEEAGYVAVRKATIASRQRTSLALTKAGRAAFAGHVAELRRIVAGPLDAATGGVGTGA</sequence>
<feature type="domain" description="Winged helix DNA-binding" evidence="1">
    <location>
        <begin position="17"/>
        <end position="95"/>
    </location>
</feature>
<keyword evidence="3" id="KW-1185">Reference proteome</keyword>
<dbReference type="PANTHER" id="PTHR37318:SF1">
    <property type="entry name" value="BSL7504 PROTEIN"/>
    <property type="match status" value="1"/>
</dbReference>
<dbReference type="CDD" id="cd00090">
    <property type="entry name" value="HTH_ARSR"/>
    <property type="match status" value="1"/>
</dbReference>
<name>I4ERS3_MODI5</name>
<dbReference type="Gene3D" id="1.10.10.10">
    <property type="entry name" value="Winged helix-like DNA-binding domain superfamily/Winged helix DNA-binding domain"/>
    <property type="match status" value="1"/>
</dbReference>
<dbReference type="PANTHER" id="PTHR37318">
    <property type="entry name" value="BSL7504 PROTEIN"/>
    <property type="match status" value="1"/>
</dbReference>
<protein>
    <submittedName>
        <fullName evidence="2">Transcriptional regulator, ArsR family</fullName>
    </submittedName>
</protein>
<dbReference type="InterPro" id="IPR036390">
    <property type="entry name" value="WH_DNA-bd_sf"/>
</dbReference>
<dbReference type="InterPro" id="IPR027395">
    <property type="entry name" value="WH_DNA-bd_dom"/>
</dbReference>
<evidence type="ECO:0000313" key="3">
    <source>
        <dbReference type="Proteomes" id="UP000006461"/>
    </source>
</evidence>
<dbReference type="PATRIC" id="fig|477641.3.peg.600"/>
<dbReference type="Proteomes" id="UP000006461">
    <property type="component" value="Chromosome"/>
</dbReference>
<gene>
    <name evidence="2" type="ordered locus">MODMU_0629</name>
</gene>
<dbReference type="OMA" id="THRLRIC"/>
<evidence type="ECO:0000259" key="1">
    <source>
        <dbReference type="Pfam" id="PF13601"/>
    </source>
</evidence>
<reference evidence="2 3" key="1">
    <citation type="journal article" date="2012" name="J. Bacteriol.">
        <title>Genome Sequence of Radiation-Resistant Modestobacter marinus Strain BC501, a Representative Actinobacterium That Thrives on Calcareous Stone Surfaces.</title>
        <authorList>
            <person name="Normand P."/>
            <person name="Gury J."/>
            <person name="Pujic P."/>
            <person name="Chouaia B."/>
            <person name="Crotti E."/>
            <person name="Brusetti L."/>
            <person name="Daffonchio D."/>
            <person name="Vacherie B."/>
            <person name="Barbe V."/>
            <person name="Medigue C."/>
            <person name="Calteau A."/>
            <person name="Ghodhbane-Gtari F."/>
            <person name="Essoussi I."/>
            <person name="Nouioui I."/>
            <person name="Abbassi-Ghozzi I."/>
            <person name="Gtari M."/>
        </authorList>
    </citation>
    <scope>NUCLEOTIDE SEQUENCE [LARGE SCALE GENOMIC DNA]</scope>
    <source>
        <strain evidence="3">BC 501</strain>
    </source>
</reference>
<dbReference type="SUPFAM" id="SSF46785">
    <property type="entry name" value="Winged helix' DNA-binding domain"/>
    <property type="match status" value="1"/>
</dbReference>